<keyword evidence="5 8" id="KW-0687">Ribonucleoprotein</keyword>
<geneLocation type="chloroplast" evidence="11"/>
<dbReference type="GeneID" id="40865426"/>
<dbReference type="GO" id="GO:0009507">
    <property type="term" value="C:chloroplast"/>
    <property type="evidence" value="ECO:0007669"/>
    <property type="project" value="UniProtKB-SubCell"/>
</dbReference>
<dbReference type="GO" id="GO:0002181">
    <property type="term" value="P:cytoplasmic translation"/>
    <property type="evidence" value="ECO:0007669"/>
    <property type="project" value="TreeGrafter"/>
</dbReference>
<keyword evidence="3 8" id="KW-0694">RNA-binding</keyword>
<evidence type="ECO:0000256" key="1">
    <source>
        <dbReference type="ARBA" id="ARBA00009356"/>
    </source>
</evidence>
<evidence type="ECO:0000256" key="5">
    <source>
        <dbReference type="ARBA" id="ARBA00023274"/>
    </source>
</evidence>
<evidence type="ECO:0000256" key="3">
    <source>
        <dbReference type="ARBA" id="ARBA00022884"/>
    </source>
</evidence>
<evidence type="ECO:0000259" key="10">
    <source>
        <dbReference type="Pfam" id="PF00347"/>
    </source>
</evidence>
<evidence type="ECO:0000256" key="4">
    <source>
        <dbReference type="ARBA" id="ARBA00022980"/>
    </source>
</evidence>
<dbReference type="GO" id="GO:0019843">
    <property type="term" value="F:rRNA binding"/>
    <property type="evidence" value="ECO:0007669"/>
    <property type="project" value="UniProtKB-UniRule"/>
</dbReference>
<evidence type="ECO:0000256" key="8">
    <source>
        <dbReference type="HAMAP-Rule" id="MF_01365"/>
    </source>
</evidence>
<dbReference type="PANTHER" id="PTHR11655">
    <property type="entry name" value="60S/50S RIBOSOMAL PROTEIN L6/L9"/>
    <property type="match status" value="1"/>
</dbReference>
<dbReference type="Gene3D" id="3.90.930.12">
    <property type="entry name" value="Ribosomal protein L6, alpha-beta domain"/>
    <property type="match status" value="2"/>
</dbReference>
<comment type="subunit">
    <text evidence="8">Part of the 50S ribosomal subunit.</text>
</comment>
<dbReference type="FunFam" id="3.90.930.12:FF:000001">
    <property type="entry name" value="50S ribosomal protein L6"/>
    <property type="match status" value="1"/>
</dbReference>
<proteinExistence type="inferred from homology"/>
<comment type="function">
    <text evidence="6 8">Binds 23S rRNA.</text>
</comment>
<keyword evidence="11" id="KW-0150">Chloroplast</keyword>
<evidence type="ECO:0000256" key="2">
    <source>
        <dbReference type="ARBA" id="ARBA00022730"/>
    </source>
</evidence>
<dbReference type="InterPro" id="IPR036789">
    <property type="entry name" value="Ribosomal_uL6-like_a/b-dom_sf"/>
</dbReference>
<gene>
    <name evidence="8 11" type="primary">rpl6</name>
</gene>
<evidence type="ECO:0000313" key="11">
    <source>
        <dbReference type="EMBL" id="QDH81827.1"/>
    </source>
</evidence>
<comment type="subcellular location">
    <subcellularLocation>
        <location evidence="8">Plastid</location>
        <location evidence="8">Chloroplast</location>
    </subcellularLocation>
</comment>
<accession>A0A514CPX2</accession>
<dbReference type="EMBL" id="MK561360">
    <property type="protein sequence ID" value="QDH81827.1"/>
    <property type="molecule type" value="Genomic_DNA"/>
</dbReference>
<dbReference type="NCBIfam" id="TIGR03654">
    <property type="entry name" value="L6_bact"/>
    <property type="match status" value="1"/>
</dbReference>
<dbReference type="PROSITE" id="PS00525">
    <property type="entry name" value="RIBOSOMAL_L6_1"/>
    <property type="match status" value="1"/>
</dbReference>
<dbReference type="GO" id="GO:0005840">
    <property type="term" value="C:ribosome"/>
    <property type="evidence" value="ECO:0007669"/>
    <property type="project" value="UniProtKB-KW"/>
</dbReference>
<protein>
    <recommendedName>
        <fullName evidence="7 8">Large ribosomal subunit protein uL6c</fullName>
    </recommendedName>
</protein>
<feature type="domain" description="Large ribosomal subunit protein uL6 alpha-beta" evidence="10">
    <location>
        <begin position="11"/>
        <end position="82"/>
    </location>
</feature>
<evidence type="ECO:0000256" key="6">
    <source>
        <dbReference type="ARBA" id="ARBA00055700"/>
    </source>
</evidence>
<dbReference type="SUPFAM" id="SSF56053">
    <property type="entry name" value="Ribosomal protein L6"/>
    <property type="match status" value="2"/>
</dbReference>
<dbReference type="HAMAP" id="MF_01365_B">
    <property type="entry name" value="Ribosomal_uL6_B"/>
    <property type="match status" value="1"/>
</dbReference>
<keyword evidence="11" id="KW-0934">Plastid</keyword>
<dbReference type="Pfam" id="PF00347">
    <property type="entry name" value="Ribosomal_L6"/>
    <property type="match status" value="2"/>
</dbReference>
<dbReference type="RefSeq" id="YP_009674976.1">
    <property type="nucleotide sequence ID" value="NC_043890.1"/>
</dbReference>
<sequence>MSRIGKLPVKIPAKVKVDITDNNQIIVKGPFGELSRNIPDGVSLSIKDDRVIVTKTEDTRFNRQKHGLVRSLVNNMVIGVAKKFEIQLQMIGVGYRAQVQGKNLNLNIGFSHPVVFTIPDSIEIAIEANTNLTIRGIDKEQVGLIASQIRAMRPPEPYKGKGIRYTNEIVLRKAGKSGK</sequence>
<comment type="similarity">
    <text evidence="1 8 9">Belongs to the universal ribosomal protein uL6 family.</text>
</comment>
<evidence type="ECO:0000256" key="9">
    <source>
        <dbReference type="RuleBase" id="RU003869"/>
    </source>
</evidence>
<dbReference type="InterPro" id="IPR000702">
    <property type="entry name" value="Ribosomal_uL6-like"/>
</dbReference>
<dbReference type="GO" id="GO:1990904">
    <property type="term" value="C:ribonucleoprotein complex"/>
    <property type="evidence" value="ECO:0007669"/>
    <property type="project" value="UniProtKB-KW"/>
</dbReference>
<reference evidence="11" key="1">
    <citation type="submission" date="2019-02" db="EMBL/GenBank/DDBJ databases">
        <title>Dictyochophyceae plastid genomes reveal unusual variability of their organisation.</title>
        <authorList>
            <person name="Han K.Y."/>
            <person name="Maciszewski K."/>
            <person name="Graf L."/>
            <person name="Andersen R.A."/>
            <person name="Karnkowska A."/>
            <person name="Yoon H.S."/>
        </authorList>
    </citation>
    <scope>NUCLEOTIDE SEQUENCE</scope>
</reference>
<keyword evidence="4 8" id="KW-0689">Ribosomal protein</keyword>
<dbReference type="AlphaFoldDB" id="A0A514CPX2"/>
<dbReference type="PIRSF" id="PIRSF002162">
    <property type="entry name" value="Ribosomal_L6"/>
    <property type="match status" value="1"/>
</dbReference>
<evidence type="ECO:0000256" key="7">
    <source>
        <dbReference type="ARBA" id="ARBA00069413"/>
    </source>
</evidence>
<dbReference type="InterPro" id="IPR020040">
    <property type="entry name" value="Ribosomal_uL6_a/b-dom"/>
</dbReference>
<keyword evidence="2 8" id="KW-0699">rRNA-binding</keyword>
<dbReference type="FunFam" id="3.90.930.12:FF:000002">
    <property type="entry name" value="50S ribosomal protein L6"/>
    <property type="match status" value="1"/>
</dbReference>
<dbReference type="GO" id="GO:0003735">
    <property type="term" value="F:structural constituent of ribosome"/>
    <property type="evidence" value="ECO:0007669"/>
    <property type="project" value="InterPro"/>
</dbReference>
<dbReference type="InterPro" id="IPR002358">
    <property type="entry name" value="Ribosomal_uL6_CS"/>
</dbReference>
<dbReference type="PANTHER" id="PTHR11655:SF14">
    <property type="entry name" value="LARGE RIBOSOMAL SUBUNIT PROTEIN UL6M"/>
    <property type="match status" value="1"/>
</dbReference>
<name>A0A514CPX2_9STRA</name>
<dbReference type="InterPro" id="IPR019906">
    <property type="entry name" value="Ribosomal_uL6_bac-type"/>
</dbReference>
<dbReference type="PRINTS" id="PR00059">
    <property type="entry name" value="RIBOSOMALL6"/>
</dbReference>
<feature type="domain" description="Large ribosomal subunit protein uL6 alpha-beta" evidence="10">
    <location>
        <begin position="91"/>
        <end position="165"/>
    </location>
</feature>
<organism evidence="11">
    <name type="scientific">Rhizochromulina marina</name>
    <dbReference type="NCBI Taxonomy" id="1034831"/>
    <lineage>
        <taxon>Eukaryota</taxon>
        <taxon>Sar</taxon>
        <taxon>Stramenopiles</taxon>
        <taxon>Ochrophyta</taxon>
        <taxon>Dictyochophyceae</taxon>
        <taxon>Rhizochromulinales</taxon>
        <taxon>Rhizochromulina</taxon>
    </lineage>
</organism>